<reference evidence="1 2" key="2">
    <citation type="submission" date="2008-04" db="EMBL/GenBank/DDBJ databases">
        <authorList>
            <person name="Fulton L."/>
            <person name="Clifton S."/>
            <person name="Fulton B."/>
            <person name="Xu J."/>
            <person name="Minx P."/>
            <person name="Pepin K.H."/>
            <person name="Johnson M."/>
            <person name="Thiruvilangam P."/>
            <person name="Bhonagiri V."/>
            <person name="Nash W.E."/>
            <person name="Mardis E.R."/>
            <person name="Wilson R.K."/>
        </authorList>
    </citation>
    <scope>NUCLEOTIDE SEQUENCE [LARGE SCALE GENOMIC DNA]</scope>
    <source>
        <strain evidence="1 2">DSM 17393</strain>
    </source>
</reference>
<accession>B3CDH7</accession>
<dbReference type="STRING" id="471870.BACINT_03964"/>
<proteinExistence type="predicted"/>
<reference evidence="1 2" key="1">
    <citation type="submission" date="2008-04" db="EMBL/GenBank/DDBJ databases">
        <title>Draft genome sequence of Bacteroides intestinalis (DSM 17393).</title>
        <authorList>
            <person name="Sudarsanam P."/>
            <person name="Ley R."/>
            <person name="Guruge J."/>
            <person name="Turnbaugh P.J."/>
            <person name="Mahowald M."/>
            <person name="Liep D."/>
            <person name="Gordon J."/>
        </authorList>
    </citation>
    <scope>NUCLEOTIDE SEQUENCE [LARGE SCALE GENOMIC DNA]</scope>
    <source>
        <strain evidence="1 2">DSM 17393</strain>
    </source>
</reference>
<dbReference type="RefSeq" id="WP_007665865.1">
    <property type="nucleotide sequence ID" value="NZ_ABJL02000008.1"/>
</dbReference>
<protein>
    <submittedName>
        <fullName evidence="1">Uncharacterized protein</fullName>
    </submittedName>
</protein>
<sequence length="62" mass="7030">MTRTTKEAIRNVGRISLSGVQPQFAIVIDTESLYLRFVFSRMMKQLTLLAILTLSLPMAMLI</sequence>
<evidence type="ECO:0000313" key="2">
    <source>
        <dbReference type="Proteomes" id="UP000004596"/>
    </source>
</evidence>
<organism evidence="1 2">
    <name type="scientific">Bacteroides intestinalis DSM 17393</name>
    <dbReference type="NCBI Taxonomy" id="471870"/>
    <lineage>
        <taxon>Bacteria</taxon>
        <taxon>Pseudomonadati</taxon>
        <taxon>Bacteroidota</taxon>
        <taxon>Bacteroidia</taxon>
        <taxon>Bacteroidales</taxon>
        <taxon>Bacteroidaceae</taxon>
        <taxon>Bacteroides</taxon>
    </lineage>
</organism>
<name>B3CDH7_9BACE</name>
<comment type="caution">
    <text evidence="1">The sequence shown here is derived from an EMBL/GenBank/DDBJ whole genome shotgun (WGS) entry which is preliminary data.</text>
</comment>
<dbReference type="AlphaFoldDB" id="B3CDH7"/>
<dbReference type="GeneID" id="97165434"/>
<gene>
    <name evidence="1" type="ORF">BACINT_03964</name>
</gene>
<evidence type="ECO:0000313" key="1">
    <source>
        <dbReference type="EMBL" id="EDV04823.1"/>
    </source>
</evidence>
<dbReference type="EMBL" id="ABJL02000008">
    <property type="protein sequence ID" value="EDV04823.1"/>
    <property type="molecule type" value="Genomic_DNA"/>
</dbReference>
<dbReference type="Proteomes" id="UP000004596">
    <property type="component" value="Unassembled WGS sequence"/>
</dbReference>